<comment type="caution">
    <text evidence="6">The sequence shown here is derived from an EMBL/GenBank/DDBJ whole genome shotgun (WGS) entry which is preliminary data.</text>
</comment>
<evidence type="ECO:0000313" key="7">
    <source>
        <dbReference type="Proteomes" id="UP001066276"/>
    </source>
</evidence>
<feature type="compositionally biased region" description="Basic and acidic residues" evidence="3">
    <location>
        <begin position="248"/>
        <end position="262"/>
    </location>
</feature>
<dbReference type="InterPro" id="IPR016186">
    <property type="entry name" value="C-type_lectin-like/link_sf"/>
</dbReference>
<dbReference type="EMBL" id="JANPWB010000004">
    <property type="protein sequence ID" value="KAJ1195751.1"/>
    <property type="molecule type" value="Genomic_DNA"/>
</dbReference>
<evidence type="ECO:0000259" key="5">
    <source>
        <dbReference type="PROSITE" id="PS50041"/>
    </source>
</evidence>
<dbReference type="InterPro" id="IPR001304">
    <property type="entry name" value="C-type_lectin-like"/>
</dbReference>
<feature type="transmembrane region" description="Helical" evidence="4">
    <location>
        <begin position="308"/>
        <end position="329"/>
    </location>
</feature>
<keyword evidence="4" id="KW-0472">Membrane</keyword>
<dbReference type="Gene3D" id="3.10.100.10">
    <property type="entry name" value="Mannose-Binding Protein A, subunit A"/>
    <property type="match status" value="1"/>
</dbReference>
<comment type="subcellular location">
    <subcellularLocation>
        <location evidence="1">Cell membrane</location>
        <topology evidence="1">Single-pass type II membrane protein</topology>
    </subcellularLocation>
</comment>
<feature type="compositionally biased region" description="Basic and acidic residues" evidence="3">
    <location>
        <begin position="90"/>
        <end position="109"/>
    </location>
</feature>
<dbReference type="InterPro" id="IPR033992">
    <property type="entry name" value="NKR-like_CTLD"/>
</dbReference>
<feature type="region of interest" description="Disordered" evidence="3">
    <location>
        <begin position="1"/>
        <end position="109"/>
    </location>
</feature>
<evidence type="ECO:0000256" key="3">
    <source>
        <dbReference type="SAM" id="MobiDB-lite"/>
    </source>
</evidence>
<feature type="domain" description="C-type lectin" evidence="5">
    <location>
        <begin position="358"/>
        <end position="460"/>
    </location>
</feature>
<dbReference type="PANTHER" id="PTHR45710">
    <property type="entry name" value="C-TYPE LECTIN DOMAIN-CONTAINING PROTEIN 180"/>
    <property type="match status" value="1"/>
</dbReference>
<dbReference type="GO" id="GO:0030246">
    <property type="term" value="F:carbohydrate binding"/>
    <property type="evidence" value="ECO:0007669"/>
    <property type="project" value="UniProtKB-KW"/>
</dbReference>
<dbReference type="InterPro" id="IPR016187">
    <property type="entry name" value="CTDL_fold"/>
</dbReference>
<sequence length="465" mass="50417">MEGPGSQRKKGPECQRMEGPECQGLEGPECQGMEGPGSQRKKGPECQRMEGPECQRMEGPECQGLEGPECQGMEGPECHRMEGPGCQRKKGPECQRMEGTECQRIEGPECQRKMRDLLFPVGDVDLETGLRLPPSPSSGGLCGSRSPSTDSGYSDAGSRPPSTDYLSSDTPLSLPETRGQHSPGPRPGAVDGAGSEWQRGEEVLLGPGGRVTHGAGFEDPGWGLHADSGSERTDLELGQGGTSVQLRNQERVGPEAREEKQKGASAPDSEQQSPLLTPGPEASRGASPGSKRCMRTLLPPTDTSSSRVLLVLCALCALLLLLVVTLAALTGHYSSQDAPVPPRLETCPMNWLYSRLGCYYFSTIFKEEKDWDESQKFCSSHNGSLALFDTQEQLTFLMDFSGEHHVWVGLRKREDGIHWANGTPCSSSLCSITDFGECAYIGFRAVCLSACHLPRPYICYKEPYV</sequence>
<keyword evidence="4" id="KW-0812">Transmembrane</keyword>
<dbReference type="SMART" id="SM00034">
    <property type="entry name" value="CLECT"/>
    <property type="match status" value="1"/>
</dbReference>
<dbReference type="Proteomes" id="UP001066276">
    <property type="component" value="Chromosome 2_2"/>
</dbReference>
<dbReference type="PROSITE" id="PS50041">
    <property type="entry name" value="C_TYPE_LECTIN_2"/>
    <property type="match status" value="1"/>
</dbReference>
<evidence type="ECO:0000256" key="2">
    <source>
        <dbReference type="ARBA" id="ARBA00022734"/>
    </source>
</evidence>
<organism evidence="6 7">
    <name type="scientific">Pleurodeles waltl</name>
    <name type="common">Iberian ribbed newt</name>
    <dbReference type="NCBI Taxonomy" id="8319"/>
    <lineage>
        <taxon>Eukaryota</taxon>
        <taxon>Metazoa</taxon>
        <taxon>Chordata</taxon>
        <taxon>Craniata</taxon>
        <taxon>Vertebrata</taxon>
        <taxon>Euteleostomi</taxon>
        <taxon>Amphibia</taxon>
        <taxon>Batrachia</taxon>
        <taxon>Caudata</taxon>
        <taxon>Salamandroidea</taxon>
        <taxon>Salamandridae</taxon>
        <taxon>Pleurodelinae</taxon>
        <taxon>Pleurodeles</taxon>
    </lineage>
</organism>
<evidence type="ECO:0000313" key="6">
    <source>
        <dbReference type="EMBL" id="KAJ1195751.1"/>
    </source>
</evidence>
<gene>
    <name evidence="6" type="ORF">NDU88_005019</name>
</gene>
<keyword evidence="7" id="KW-1185">Reference proteome</keyword>
<name>A0AAV7V4N4_PLEWA</name>
<evidence type="ECO:0000256" key="4">
    <source>
        <dbReference type="SAM" id="Phobius"/>
    </source>
</evidence>
<accession>A0AAV7V4N4</accession>
<feature type="compositionally biased region" description="Basic and acidic residues" evidence="3">
    <location>
        <begin position="10"/>
        <end position="19"/>
    </location>
</feature>
<feature type="compositionally biased region" description="Basic and acidic residues" evidence="3">
    <location>
        <begin position="42"/>
        <end position="59"/>
    </location>
</feature>
<dbReference type="PANTHER" id="PTHR45710:SF26">
    <property type="entry name" value="RH26557P"/>
    <property type="match status" value="1"/>
</dbReference>
<feature type="compositionally biased region" description="Polar residues" evidence="3">
    <location>
        <begin position="160"/>
        <end position="171"/>
    </location>
</feature>
<dbReference type="InterPro" id="IPR050828">
    <property type="entry name" value="C-type_lectin/matrix_domain"/>
</dbReference>
<reference evidence="6" key="1">
    <citation type="journal article" date="2022" name="bioRxiv">
        <title>Sequencing and chromosome-scale assembly of the giantPleurodeles waltlgenome.</title>
        <authorList>
            <person name="Brown T."/>
            <person name="Elewa A."/>
            <person name="Iarovenko S."/>
            <person name="Subramanian E."/>
            <person name="Araus A.J."/>
            <person name="Petzold A."/>
            <person name="Susuki M."/>
            <person name="Suzuki K.-i.T."/>
            <person name="Hayashi T."/>
            <person name="Toyoda A."/>
            <person name="Oliveira C."/>
            <person name="Osipova E."/>
            <person name="Leigh N.D."/>
            <person name="Simon A."/>
            <person name="Yun M.H."/>
        </authorList>
    </citation>
    <scope>NUCLEOTIDE SEQUENCE</scope>
    <source>
        <strain evidence="6">20211129_DDA</strain>
        <tissue evidence="6">Liver</tissue>
    </source>
</reference>
<dbReference type="SUPFAM" id="SSF56436">
    <property type="entry name" value="C-type lectin-like"/>
    <property type="match status" value="1"/>
</dbReference>
<keyword evidence="4" id="KW-1133">Transmembrane helix</keyword>
<dbReference type="CDD" id="cd03593">
    <property type="entry name" value="CLECT_NK_receptors_like"/>
    <property type="match status" value="1"/>
</dbReference>
<feature type="compositionally biased region" description="Low complexity" evidence="3">
    <location>
        <begin position="129"/>
        <end position="148"/>
    </location>
</feature>
<feature type="region of interest" description="Disordered" evidence="3">
    <location>
        <begin position="126"/>
        <end position="298"/>
    </location>
</feature>
<dbReference type="Pfam" id="PF00059">
    <property type="entry name" value="Lectin_C"/>
    <property type="match status" value="1"/>
</dbReference>
<protein>
    <recommendedName>
        <fullName evidence="5">C-type lectin domain-containing protein</fullName>
    </recommendedName>
</protein>
<evidence type="ECO:0000256" key="1">
    <source>
        <dbReference type="ARBA" id="ARBA00004401"/>
    </source>
</evidence>
<keyword evidence="2" id="KW-0430">Lectin</keyword>
<proteinExistence type="predicted"/>
<dbReference type="GO" id="GO:0005886">
    <property type="term" value="C:plasma membrane"/>
    <property type="evidence" value="ECO:0007669"/>
    <property type="project" value="UniProtKB-SubCell"/>
</dbReference>
<dbReference type="AlphaFoldDB" id="A0AAV7V4N4"/>